<comment type="caution">
    <text evidence="2">The sequence shown here is derived from an EMBL/GenBank/DDBJ whole genome shotgun (WGS) entry which is preliminary data.</text>
</comment>
<keyword evidence="3" id="KW-1185">Reference proteome</keyword>
<feature type="transmembrane region" description="Helical" evidence="1">
    <location>
        <begin position="20"/>
        <end position="39"/>
    </location>
</feature>
<organism evidence="2 3">
    <name type="scientific">Actinokineospora guangxiensis</name>
    <dbReference type="NCBI Taxonomy" id="1490288"/>
    <lineage>
        <taxon>Bacteria</taxon>
        <taxon>Bacillati</taxon>
        <taxon>Actinomycetota</taxon>
        <taxon>Actinomycetes</taxon>
        <taxon>Pseudonocardiales</taxon>
        <taxon>Pseudonocardiaceae</taxon>
        <taxon>Actinokineospora</taxon>
    </lineage>
</organism>
<keyword evidence="1" id="KW-0472">Membrane</keyword>
<gene>
    <name evidence="2" type="ORF">ACFPM7_12835</name>
</gene>
<evidence type="ECO:0000256" key="1">
    <source>
        <dbReference type="SAM" id="Phobius"/>
    </source>
</evidence>
<reference evidence="3" key="1">
    <citation type="journal article" date="2019" name="Int. J. Syst. Evol. Microbiol.">
        <title>The Global Catalogue of Microorganisms (GCM) 10K type strain sequencing project: providing services to taxonomists for standard genome sequencing and annotation.</title>
        <authorList>
            <consortium name="The Broad Institute Genomics Platform"/>
            <consortium name="The Broad Institute Genome Sequencing Center for Infectious Disease"/>
            <person name="Wu L."/>
            <person name="Ma J."/>
        </authorList>
    </citation>
    <scope>NUCLEOTIDE SEQUENCE [LARGE SCALE GENOMIC DNA]</scope>
    <source>
        <strain evidence="3">CCUG 59778</strain>
    </source>
</reference>
<evidence type="ECO:0000313" key="3">
    <source>
        <dbReference type="Proteomes" id="UP001596157"/>
    </source>
</evidence>
<dbReference type="RefSeq" id="WP_378247407.1">
    <property type="nucleotide sequence ID" value="NZ_JBHSKF010000005.1"/>
</dbReference>
<proteinExistence type="predicted"/>
<keyword evidence="1" id="KW-0812">Transmembrane</keyword>
<keyword evidence="1" id="KW-1133">Transmembrane helix</keyword>
<dbReference type="Proteomes" id="UP001596157">
    <property type="component" value="Unassembled WGS sequence"/>
</dbReference>
<protein>
    <recommendedName>
        <fullName evidence="4">DUF3558 domain-containing protein</fullName>
    </recommendedName>
</protein>
<dbReference type="EMBL" id="JBHSKF010000005">
    <property type="protein sequence ID" value="MFC5287939.1"/>
    <property type="molecule type" value="Genomic_DNA"/>
</dbReference>
<evidence type="ECO:0008006" key="4">
    <source>
        <dbReference type="Google" id="ProtNLM"/>
    </source>
</evidence>
<name>A0ABW0EPK6_9PSEU</name>
<sequence>MARRQIGGAGGGSQRAPSSVGAVVVGAIVAVGMAFSAGGTSATPPSAPQGIANKAAAKDLARAGKPSAWSRMGMRAGKQAVRTGGDCAALSTDQIRAFFTRLPCRTLTRAAYPVTLESGAVVAVSVVWVGFSTANQAAGFQALHRIHGNGDVLPITRDVHFTALNYDSRRDGATVVFAETEPVSGTPDAATLDTIAEVAAAFPRPGKR</sequence>
<evidence type="ECO:0000313" key="2">
    <source>
        <dbReference type="EMBL" id="MFC5287939.1"/>
    </source>
</evidence>
<accession>A0ABW0EPK6</accession>